<dbReference type="AlphaFoldDB" id="A0A812Q5R6"/>
<sequence>MGCQASTETSGTGATVNCFQKPPKADSETDEVEMLHSDTISSKPSTRSVVESEFHVGDVAPKPKKSHTRQKTEEALQLPPAGRDLLDDLLDQNVYKMEKFLQEVETSPESLVSIIEAKRARCFGEKVPFRGPIAKVAFRGPIAKGRKQRVNDLRDIYTML</sequence>
<proteinExistence type="predicted"/>
<evidence type="ECO:0000313" key="3">
    <source>
        <dbReference type="Proteomes" id="UP000604046"/>
    </source>
</evidence>
<name>A0A812Q5R6_9DINO</name>
<reference evidence="2" key="1">
    <citation type="submission" date="2021-02" db="EMBL/GenBank/DDBJ databases">
        <authorList>
            <person name="Dougan E. K."/>
            <person name="Rhodes N."/>
            <person name="Thang M."/>
            <person name="Chan C."/>
        </authorList>
    </citation>
    <scope>NUCLEOTIDE SEQUENCE</scope>
</reference>
<gene>
    <name evidence="2" type="ORF">SNAT2548_LOCUS20700</name>
</gene>
<dbReference type="Proteomes" id="UP000604046">
    <property type="component" value="Unassembled WGS sequence"/>
</dbReference>
<feature type="compositionally biased region" description="Polar residues" evidence="1">
    <location>
        <begin position="1"/>
        <end position="18"/>
    </location>
</feature>
<evidence type="ECO:0000313" key="2">
    <source>
        <dbReference type="EMBL" id="CAE7379090.1"/>
    </source>
</evidence>
<feature type="compositionally biased region" description="Polar residues" evidence="1">
    <location>
        <begin position="38"/>
        <end position="49"/>
    </location>
</feature>
<keyword evidence="3" id="KW-1185">Reference proteome</keyword>
<feature type="region of interest" description="Disordered" evidence="1">
    <location>
        <begin position="1"/>
        <end position="75"/>
    </location>
</feature>
<protein>
    <submittedName>
        <fullName evidence="2">Uncharacterized protein</fullName>
    </submittedName>
</protein>
<organism evidence="2 3">
    <name type="scientific">Symbiodinium natans</name>
    <dbReference type="NCBI Taxonomy" id="878477"/>
    <lineage>
        <taxon>Eukaryota</taxon>
        <taxon>Sar</taxon>
        <taxon>Alveolata</taxon>
        <taxon>Dinophyceae</taxon>
        <taxon>Suessiales</taxon>
        <taxon>Symbiodiniaceae</taxon>
        <taxon>Symbiodinium</taxon>
    </lineage>
</organism>
<accession>A0A812Q5R6</accession>
<dbReference type="OrthoDB" id="10439825at2759"/>
<evidence type="ECO:0000256" key="1">
    <source>
        <dbReference type="SAM" id="MobiDB-lite"/>
    </source>
</evidence>
<dbReference type="EMBL" id="CAJNDS010002218">
    <property type="protein sequence ID" value="CAE7379090.1"/>
    <property type="molecule type" value="Genomic_DNA"/>
</dbReference>
<comment type="caution">
    <text evidence="2">The sequence shown here is derived from an EMBL/GenBank/DDBJ whole genome shotgun (WGS) entry which is preliminary data.</text>
</comment>